<dbReference type="GeneID" id="95358393"/>
<dbReference type="EMBL" id="BNBO01000001">
    <property type="protein sequence ID" value="GHH58616.1"/>
    <property type="molecule type" value="Genomic_DNA"/>
</dbReference>
<feature type="compositionally biased region" description="Low complexity" evidence="1">
    <location>
        <begin position="89"/>
        <end position="109"/>
    </location>
</feature>
<gene>
    <name evidence="2" type="ORF">GCM10018781_00310</name>
</gene>
<dbReference type="Proteomes" id="UP000617734">
    <property type="component" value="Unassembled WGS sequence"/>
</dbReference>
<organism evidence="2 3">
    <name type="scientific">Kitasatospora indigofera</name>
    <dbReference type="NCBI Taxonomy" id="67307"/>
    <lineage>
        <taxon>Bacteria</taxon>
        <taxon>Bacillati</taxon>
        <taxon>Actinomycetota</taxon>
        <taxon>Actinomycetes</taxon>
        <taxon>Kitasatosporales</taxon>
        <taxon>Streptomycetaceae</taxon>
        <taxon>Kitasatospora</taxon>
    </lineage>
</organism>
<evidence type="ECO:0000313" key="3">
    <source>
        <dbReference type="Proteomes" id="UP000617734"/>
    </source>
</evidence>
<protein>
    <recommendedName>
        <fullName evidence="4">Acetone carboxylase</fullName>
    </recommendedName>
</protein>
<evidence type="ECO:0008006" key="4">
    <source>
        <dbReference type="Google" id="ProtNLM"/>
    </source>
</evidence>
<feature type="region of interest" description="Disordered" evidence="1">
    <location>
        <begin position="89"/>
        <end position="116"/>
    </location>
</feature>
<sequence length="116" mass="12581">MNPQDDQQPSLSLFAGAAGQPENPICSGKGCRADARWVLVWNNPKLHTPDRRKTWLACDEHREHLSQFLSVRGFLKEVLPFAEWTAAEAQAQAGAQAPPQAEAMTQAQPPAAPPGA</sequence>
<keyword evidence="3" id="KW-1185">Reference proteome</keyword>
<reference evidence="2" key="2">
    <citation type="submission" date="2020-09" db="EMBL/GenBank/DDBJ databases">
        <authorList>
            <person name="Sun Q."/>
            <person name="Ohkuma M."/>
        </authorList>
    </citation>
    <scope>NUCLEOTIDE SEQUENCE</scope>
    <source>
        <strain evidence="2">JCM 4646</strain>
    </source>
</reference>
<dbReference type="RefSeq" id="WP_229927039.1">
    <property type="nucleotide sequence ID" value="NZ_BNBO01000001.1"/>
</dbReference>
<accession>A0A919FAB0</accession>
<dbReference type="AlphaFoldDB" id="A0A919FAB0"/>
<name>A0A919FAB0_9ACTN</name>
<reference evidence="2" key="1">
    <citation type="journal article" date="2014" name="Int. J. Syst. Evol. Microbiol.">
        <title>Complete genome sequence of Corynebacterium casei LMG S-19264T (=DSM 44701T), isolated from a smear-ripened cheese.</title>
        <authorList>
            <consortium name="US DOE Joint Genome Institute (JGI-PGF)"/>
            <person name="Walter F."/>
            <person name="Albersmeier A."/>
            <person name="Kalinowski J."/>
            <person name="Ruckert C."/>
        </authorList>
    </citation>
    <scope>NUCLEOTIDE SEQUENCE</scope>
    <source>
        <strain evidence="2">JCM 4646</strain>
    </source>
</reference>
<evidence type="ECO:0000256" key="1">
    <source>
        <dbReference type="SAM" id="MobiDB-lite"/>
    </source>
</evidence>
<comment type="caution">
    <text evidence="2">The sequence shown here is derived from an EMBL/GenBank/DDBJ whole genome shotgun (WGS) entry which is preliminary data.</text>
</comment>
<evidence type="ECO:0000313" key="2">
    <source>
        <dbReference type="EMBL" id="GHH58616.1"/>
    </source>
</evidence>
<proteinExistence type="predicted"/>